<dbReference type="RefSeq" id="WP_085755779.1">
    <property type="nucleotide sequence ID" value="NZ_CP021023.1"/>
</dbReference>
<dbReference type="InterPro" id="IPR027558">
    <property type="entry name" value="Pre_pil_HX9DG_C"/>
</dbReference>
<name>A0A1W6LMY1_9BACT</name>
<dbReference type="Gene3D" id="3.30.700.10">
    <property type="entry name" value="Glycoprotein, Type 4 Pilin"/>
    <property type="match status" value="1"/>
</dbReference>
<dbReference type="NCBIfam" id="TIGR02532">
    <property type="entry name" value="IV_pilin_GFxxxE"/>
    <property type="match status" value="1"/>
</dbReference>
<organism evidence="1 2">
    <name type="scientific">Sedimentisphaera salicampi</name>
    <dbReference type="NCBI Taxonomy" id="1941349"/>
    <lineage>
        <taxon>Bacteria</taxon>
        <taxon>Pseudomonadati</taxon>
        <taxon>Planctomycetota</taxon>
        <taxon>Phycisphaerae</taxon>
        <taxon>Sedimentisphaerales</taxon>
        <taxon>Sedimentisphaeraceae</taxon>
        <taxon>Sedimentisphaera</taxon>
    </lineage>
</organism>
<accession>A0A1W6LMY1</accession>
<dbReference type="EMBL" id="CP021023">
    <property type="protein sequence ID" value="ARN57106.1"/>
    <property type="molecule type" value="Genomic_DNA"/>
</dbReference>
<sequence>MKKKAFTLIELLVVISIIALLMAVLMPALSKAREQAKTVLCQSHLRQWGTIFGLYLADNNNSFMPGDTGLWVEPLRPYYEDGGESMRLCPTATKTVDEGGRGCFAAWSEDVSGEPDGTFKSSFGINNWLYNLKQVEGYDGDGDLWGFDEEHWCKVTRVSQPHKVPMFGDCWRWGGHPKENHSPWPTAPRAVEGDQRNKLGGGDTSMARFCIDRHQGSMNMAMVDGHVEKLGLKSLWNFDWHMGWDKSTIWPKHNDWPEWMKDTAGEANAR</sequence>
<dbReference type="PANTHER" id="PTHR30093:SF2">
    <property type="entry name" value="TYPE II SECRETION SYSTEM PROTEIN H"/>
    <property type="match status" value="1"/>
</dbReference>
<evidence type="ECO:0000313" key="1">
    <source>
        <dbReference type="EMBL" id="ARN57106.1"/>
    </source>
</evidence>
<dbReference type="InterPro" id="IPR012902">
    <property type="entry name" value="N_methyl_site"/>
</dbReference>
<dbReference type="Proteomes" id="UP000193334">
    <property type="component" value="Chromosome"/>
</dbReference>
<dbReference type="Pfam" id="PF07963">
    <property type="entry name" value="N_methyl"/>
    <property type="match status" value="1"/>
</dbReference>
<dbReference type="AlphaFoldDB" id="A0A1W6LMY1"/>
<proteinExistence type="predicted"/>
<dbReference type="KEGG" id="pbp:STSP1_01501"/>
<dbReference type="InterPro" id="IPR045584">
    <property type="entry name" value="Pilin-like"/>
</dbReference>
<gene>
    <name evidence="1" type="ORF">STSP1_01501</name>
</gene>
<keyword evidence="2" id="KW-1185">Reference proteome</keyword>
<reference evidence="2" key="1">
    <citation type="submission" date="2017-04" db="EMBL/GenBank/DDBJ databases">
        <title>Comparative genomics and description of representatives of a novel lineage of planctomycetes thriving in anoxic sediments.</title>
        <authorList>
            <person name="Spring S."/>
            <person name="Bunk B."/>
            <person name="Sproer C."/>
        </authorList>
    </citation>
    <scope>NUCLEOTIDE SEQUENCE [LARGE SCALE GENOMIC DNA]</scope>
    <source>
        <strain evidence="2">ST-PulAB-D4</strain>
    </source>
</reference>
<evidence type="ECO:0000313" key="2">
    <source>
        <dbReference type="Proteomes" id="UP000193334"/>
    </source>
</evidence>
<protein>
    <submittedName>
        <fullName evidence="1">Type II secretion system protein G</fullName>
    </submittedName>
</protein>
<dbReference type="SUPFAM" id="SSF54523">
    <property type="entry name" value="Pili subunits"/>
    <property type="match status" value="1"/>
</dbReference>
<dbReference type="STRING" id="1941349.STSP1_01501"/>
<dbReference type="OrthoDB" id="279149at2"/>
<dbReference type="PANTHER" id="PTHR30093">
    <property type="entry name" value="GENERAL SECRETION PATHWAY PROTEIN G"/>
    <property type="match status" value="1"/>
</dbReference>
<dbReference type="NCBIfam" id="TIGR04294">
    <property type="entry name" value="pre_pil_HX9DG"/>
    <property type="match status" value="1"/>
</dbReference>